<name>A0A9K3M1Z0_9STRA</name>
<evidence type="ECO:0000313" key="2">
    <source>
        <dbReference type="EMBL" id="KAG7372619.1"/>
    </source>
</evidence>
<evidence type="ECO:0000259" key="1">
    <source>
        <dbReference type="Pfam" id="PF24754"/>
    </source>
</evidence>
<dbReference type="Pfam" id="PF24754">
    <property type="entry name" value="MavL"/>
    <property type="match status" value="1"/>
</dbReference>
<feature type="domain" description="Macrodomain effector MavL" evidence="1">
    <location>
        <begin position="17"/>
        <end position="375"/>
    </location>
</feature>
<gene>
    <name evidence="2" type="ORF">IV203_018762</name>
</gene>
<reference evidence="2" key="1">
    <citation type="journal article" date="2021" name="Sci. Rep.">
        <title>Diploid genomic architecture of Nitzschia inconspicua, an elite biomass production diatom.</title>
        <authorList>
            <person name="Oliver A."/>
            <person name="Podell S."/>
            <person name="Pinowska A."/>
            <person name="Traller J.C."/>
            <person name="Smith S.R."/>
            <person name="McClure R."/>
            <person name="Beliaev A."/>
            <person name="Bohutskyi P."/>
            <person name="Hill E.A."/>
            <person name="Rabines A."/>
            <person name="Zheng H."/>
            <person name="Allen L.Z."/>
            <person name="Kuo A."/>
            <person name="Grigoriev I.V."/>
            <person name="Allen A.E."/>
            <person name="Hazlebeck D."/>
            <person name="Allen E.E."/>
        </authorList>
    </citation>
    <scope>NUCLEOTIDE SEQUENCE</scope>
    <source>
        <strain evidence="2">Hildebrandi</strain>
    </source>
</reference>
<dbReference type="OrthoDB" id="8325063at2759"/>
<proteinExistence type="predicted"/>
<evidence type="ECO:0000313" key="3">
    <source>
        <dbReference type="Proteomes" id="UP000693970"/>
    </source>
</evidence>
<protein>
    <recommendedName>
        <fullName evidence="1">Macrodomain effector MavL domain-containing protein</fullName>
    </recommendedName>
</protein>
<dbReference type="InterPro" id="IPR057098">
    <property type="entry name" value="MavL"/>
</dbReference>
<comment type="caution">
    <text evidence="2">The sequence shown here is derived from an EMBL/GenBank/DDBJ whole genome shotgun (WGS) entry which is preliminary data.</text>
</comment>
<keyword evidence="3" id="KW-1185">Reference proteome</keyword>
<reference evidence="2" key="2">
    <citation type="submission" date="2021-04" db="EMBL/GenBank/DDBJ databases">
        <authorList>
            <person name="Podell S."/>
        </authorList>
    </citation>
    <scope>NUCLEOTIDE SEQUENCE</scope>
    <source>
        <strain evidence="2">Hildebrandi</strain>
    </source>
</reference>
<dbReference type="Proteomes" id="UP000693970">
    <property type="component" value="Unassembled WGS sequence"/>
</dbReference>
<organism evidence="2 3">
    <name type="scientific">Nitzschia inconspicua</name>
    <dbReference type="NCBI Taxonomy" id="303405"/>
    <lineage>
        <taxon>Eukaryota</taxon>
        <taxon>Sar</taxon>
        <taxon>Stramenopiles</taxon>
        <taxon>Ochrophyta</taxon>
        <taxon>Bacillariophyta</taxon>
        <taxon>Bacillariophyceae</taxon>
        <taxon>Bacillariophycidae</taxon>
        <taxon>Bacillariales</taxon>
        <taxon>Bacillariaceae</taxon>
        <taxon>Nitzschia</taxon>
    </lineage>
</organism>
<accession>A0A9K3M1Z0</accession>
<dbReference type="AlphaFoldDB" id="A0A9K3M1Z0"/>
<dbReference type="EMBL" id="JAGRRH010000003">
    <property type="protein sequence ID" value="KAG7372619.1"/>
    <property type="molecule type" value="Genomic_DNA"/>
</dbReference>
<sequence>MDPMSNNHNNNNKKKDYKILISSVTWDMTRQYFDSLTRVVEGVDAIPAVQPGKYFQNRLTTTASNDTGVTSTTDSHHQRHYTTMMYHLLNTKKPQIFAESEIIGRAEDDWSPKELEILGDISIAVPVTIFDDGKHNYSDAQVHDPPFEGTLLYVPGALLTNGYGQIPCDLSRIKSRDGHNMSIDPDLLNAFYERRLLPCLLYANQVCKDKSKKAFITIPGLGCGFFAGSFRGQMGKLLQDVMEHILTKHGEQLDSIQALYYDPYNECNNQRKVIHNIVFMVRPLCKTPTEKKEKSQLCHPKVYEEEEFGDDFSDCEFFSFVAWDHVSWPGNDFWTGSRATDDGVKAAATSSMGVMTGYEGCYDKQYCEYRPPRNFTCWEDVVNAFSLEIEVRQGDNFLIL</sequence>